<dbReference type="PANTHER" id="PTHR35174:SF4">
    <property type="entry name" value="BLL7163 PROTEIN"/>
    <property type="match status" value="1"/>
</dbReference>
<dbReference type="InterPro" id="IPR011008">
    <property type="entry name" value="Dimeric_a/b-barrel"/>
</dbReference>
<keyword evidence="4" id="KW-1185">Reference proteome</keyword>
<dbReference type="SUPFAM" id="SSF54909">
    <property type="entry name" value="Dimeric alpha+beta barrel"/>
    <property type="match status" value="1"/>
</dbReference>
<evidence type="ECO:0000313" key="4">
    <source>
        <dbReference type="Proteomes" id="UP001501747"/>
    </source>
</evidence>
<proteinExistence type="inferred from homology"/>
<dbReference type="EMBL" id="BAABAL010000006">
    <property type="protein sequence ID" value="GAA4000032.1"/>
    <property type="molecule type" value="Genomic_DNA"/>
</dbReference>
<gene>
    <name evidence="3" type="ORF">GCM10022247_20470</name>
</gene>
<evidence type="ECO:0000256" key="1">
    <source>
        <dbReference type="ARBA" id="ARBA00007689"/>
    </source>
</evidence>
<dbReference type="Gene3D" id="3.30.70.1060">
    <property type="entry name" value="Dimeric alpha+beta barrel"/>
    <property type="match status" value="1"/>
</dbReference>
<evidence type="ECO:0000259" key="2">
    <source>
        <dbReference type="Pfam" id="PF03795"/>
    </source>
</evidence>
<accession>A0ABP7RNQ1</accession>
<dbReference type="Proteomes" id="UP001501747">
    <property type="component" value="Unassembled WGS sequence"/>
</dbReference>
<name>A0ABP7RNQ1_9PSEU</name>
<dbReference type="Pfam" id="PF03795">
    <property type="entry name" value="YCII"/>
    <property type="match status" value="1"/>
</dbReference>
<dbReference type="InterPro" id="IPR005545">
    <property type="entry name" value="YCII"/>
</dbReference>
<organism evidence="3 4">
    <name type="scientific">Allokutzneria multivorans</name>
    <dbReference type="NCBI Taxonomy" id="1142134"/>
    <lineage>
        <taxon>Bacteria</taxon>
        <taxon>Bacillati</taxon>
        <taxon>Actinomycetota</taxon>
        <taxon>Actinomycetes</taxon>
        <taxon>Pseudonocardiales</taxon>
        <taxon>Pseudonocardiaceae</taxon>
        <taxon>Allokutzneria</taxon>
    </lineage>
</organism>
<dbReference type="RefSeq" id="WP_344873159.1">
    <property type="nucleotide sequence ID" value="NZ_BAABAL010000006.1"/>
</dbReference>
<sequence length="118" mass="12739">MRFMVMVKADARSEAGQPLSAELRVAMSRYNEELVSAGVLLAGEGLKPSSCGARVLFSGARRTVVDGPFARARDLLAGFWLIDVKSLDEAIAWVERIPCDPGSEAEVEVRPVTETACL</sequence>
<reference evidence="4" key="1">
    <citation type="journal article" date="2019" name="Int. J. Syst. Evol. Microbiol.">
        <title>The Global Catalogue of Microorganisms (GCM) 10K type strain sequencing project: providing services to taxonomists for standard genome sequencing and annotation.</title>
        <authorList>
            <consortium name="The Broad Institute Genomics Platform"/>
            <consortium name="The Broad Institute Genome Sequencing Center for Infectious Disease"/>
            <person name="Wu L."/>
            <person name="Ma J."/>
        </authorList>
    </citation>
    <scope>NUCLEOTIDE SEQUENCE [LARGE SCALE GENOMIC DNA]</scope>
    <source>
        <strain evidence="4">JCM 17342</strain>
    </source>
</reference>
<dbReference type="PANTHER" id="PTHR35174">
    <property type="entry name" value="BLL7171 PROTEIN-RELATED"/>
    <property type="match status" value="1"/>
</dbReference>
<comment type="caution">
    <text evidence="3">The sequence shown here is derived from an EMBL/GenBank/DDBJ whole genome shotgun (WGS) entry which is preliminary data.</text>
</comment>
<comment type="similarity">
    <text evidence="1">Belongs to the YciI family.</text>
</comment>
<feature type="domain" description="YCII-related" evidence="2">
    <location>
        <begin position="1"/>
        <end position="111"/>
    </location>
</feature>
<evidence type="ECO:0000313" key="3">
    <source>
        <dbReference type="EMBL" id="GAA4000032.1"/>
    </source>
</evidence>
<protein>
    <submittedName>
        <fullName evidence="3">YciI family protein</fullName>
    </submittedName>
</protein>